<dbReference type="Proteomes" id="UP000749559">
    <property type="component" value="Unassembled WGS sequence"/>
</dbReference>
<organism evidence="2 3">
    <name type="scientific">Owenia fusiformis</name>
    <name type="common">Polychaete worm</name>
    <dbReference type="NCBI Taxonomy" id="6347"/>
    <lineage>
        <taxon>Eukaryota</taxon>
        <taxon>Metazoa</taxon>
        <taxon>Spiralia</taxon>
        <taxon>Lophotrochozoa</taxon>
        <taxon>Annelida</taxon>
        <taxon>Polychaeta</taxon>
        <taxon>Sedentaria</taxon>
        <taxon>Canalipalpata</taxon>
        <taxon>Sabellida</taxon>
        <taxon>Oweniida</taxon>
        <taxon>Oweniidae</taxon>
        <taxon>Owenia</taxon>
    </lineage>
</organism>
<gene>
    <name evidence="2" type="ORF">OFUS_LOCUS1390</name>
</gene>
<name>A0A8S4MYC1_OWEFU</name>
<feature type="region of interest" description="Disordered" evidence="1">
    <location>
        <begin position="114"/>
        <end position="136"/>
    </location>
</feature>
<sequence length="1337" mass="150622">MPKSRKRKMDFEDKPGSNYGHPQPNCILHVNNIQHGNFTMFGNVKGSAKDKLDYILSVRDKIHCEPNDSPFRMEEVCNLIPESLADADLETLGYHRGCYQLFTKNRDRLKCNTSVASNEASTSRPHSPRRRSSDQMHPFPQECIFCQKLEIKISGKTEKCTKFPLFKNKDGSFREPSWKKIEHQALELGYNHLHRLVQGEDLFAREAQSHESCRNRFSLKYNTYKRKLCSTTIDTEQDQKANAHMKAFTAVLSSIQNKVIEENEVVQLVSLRRLYIQELQKNGFPNSDYRGEKLKARIEDHEIYQKISFANVSPGDKGCINYNVIYKSSLTVVDALDKAYKLGSEDEYKDVALLIRGIIQQAYKDSKSLAWPPSAEELIKASEDILPPNLIRFLNFVIVGDGDKDQMHEKTKRIVLSIGQDTSSLQAGKAHSLKINTPETLAPVHIYGRVGPKFPEGSEFTPPELNNEIYAKCIQDYRVWSLARVVESGGEKQLVPGFGGFVSATGVTPPRKSAIDYFTPIHQSFTDYSVIKELLKQSEDATTEVGQEFVLSTFDLGGCMKALPLIWKFPEQYKKHVVTPGPFHTGMNYINMVTGHKCMGSGYSEILMEAELVTSGSLNSVLKGKAYAKAIFCLKTVCEAMERLLIERFSEDESVDVINPMALFELVQTCSREHLDFALKDPSTLTILEKYVSYEDKVRDGHLGKTATFWMSVIDHIRLLLMLQYAVKTNNLALFHKCNGEMADLFFAFDGPNYSRYLVWLDVFLTNIDRTHPGAKELLRNGGIAVARSLIPGSLSGVDKTMAETFIKFAKSTDCPKGGRHRELERSEIKKSEEAVQRTISAILSFTNPFTLTDKHHLYCLASGAYVSPEVEFDVLIAEAAGKAAKDAFIRDRFVNGSSEAQFFEPIKKLKLKTMEASSKTVKLTAPQGKVIQYREQSDLAFLLLIKSQQLDDPLNFDKLMQYPLTPVPHSLGTTDGFFNKTNKAAILHCLMDDASSDDVQYPKDAIHIQDGNALFHELTNLPPTFGAICLKMLDQMVAKKDFVFSTDTYYAESIKAQERQRRGSSQKYILDGSATRKPSDFKVFLANEDNKTQLSELLLRVCGSKEAASRVGKSRKAVIVVGGKAYELKSSDGEVSVYKLVKSRYCEDVTSAFKGKGMVGPLKKLQSHPTYHTAFRKLGNEWSVSQDVMKDIVVFTCLMYGYPRERSVNAVRSLMLTKMVGDDQCLTTKSNVDLSRLPPCRDNLIPHIGRVNHRIAIYKRAGKPNIVCPHPDDPGQGWVKSNGILEPLWSCGPILPPSLIELIEETIVEVEQHEEKGEDEFDEMLDEMLDDMLDDD</sequence>
<proteinExistence type="predicted"/>
<evidence type="ECO:0000313" key="3">
    <source>
        <dbReference type="Proteomes" id="UP000749559"/>
    </source>
</evidence>
<accession>A0A8S4MYC1</accession>
<dbReference type="EMBL" id="CAIIXF020000001">
    <property type="protein sequence ID" value="CAH1773854.1"/>
    <property type="molecule type" value="Genomic_DNA"/>
</dbReference>
<feature type="region of interest" description="Disordered" evidence="1">
    <location>
        <begin position="1"/>
        <end position="22"/>
    </location>
</feature>
<reference evidence="2" key="1">
    <citation type="submission" date="2022-03" db="EMBL/GenBank/DDBJ databases">
        <authorList>
            <person name="Martin C."/>
        </authorList>
    </citation>
    <scope>NUCLEOTIDE SEQUENCE</scope>
</reference>
<keyword evidence="3" id="KW-1185">Reference proteome</keyword>
<evidence type="ECO:0000313" key="2">
    <source>
        <dbReference type="EMBL" id="CAH1773854.1"/>
    </source>
</evidence>
<evidence type="ECO:0000256" key="1">
    <source>
        <dbReference type="SAM" id="MobiDB-lite"/>
    </source>
</evidence>
<dbReference type="OrthoDB" id="10070074at2759"/>
<comment type="caution">
    <text evidence="2">The sequence shown here is derived from an EMBL/GenBank/DDBJ whole genome shotgun (WGS) entry which is preliminary data.</text>
</comment>
<protein>
    <submittedName>
        <fullName evidence="2">Uncharacterized protein</fullName>
    </submittedName>
</protein>
<dbReference type="PANTHER" id="PTHR46704">
    <property type="entry name" value="CXC DOMAIN-CONTAINING PROTEIN-RELATED"/>
    <property type="match status" value="1"/>
</dbReference>
<dbReference type="PANTHER" id="PTHR46704:SF1">
    <property type="entry name" value="TELOMERE LENGTH REGULATION PROTEIN TEL2 HOMOLOG"/>
    <property type="match status" value="1"/>
</dbReference>